<gene>
    <name evidence="1" type="ORF">Py17XNL_001302815</name>
</gene>
<protein>
    <submittedName>
        <fullName evidence="1">Fam-a protein</fullName>
    </submittedName>
</protein>
<accession>A0AAE9WZV9</accession>
<organism evidence="1 2">
    <name type="scientific">Plasmodium yoelii yoelii</name>
    <dbReference type="NCBI Taxonomy" id="73239"/>
    <lineage>
        <taxon>Eukaryota</taxon>
        <taxon>Sar</taxon>
        <taxon>Alveolata</taxon>
        <taxon>Apicomplexa</taxon>
        <taxon>Aconoidasida</taxon>
        <taxon>Haemosporida</taxon>
        <taxon>Plasmodiidae</taxon>
        <taxon>Plasmodium</taxon>
        <taxon>Plasmodium (Vinckeia)</taxon>
    </lineage>
</organism>
<dbReference type="Proteomes" id="UP001054126">
    <property type="component" value="Chromosome 13"/>
</dbReference>
<proteinExistence type="predicted"/>
<evidence type="ECO:0000313" key="2">
    <source>
        <dbReference type="Proteomes" id="UP001054126"/>
    </source>
</evidence>
<dbReference type="AlphaFoldDB" id="A0AAE9WZV9"/>
<name>A0AAE9WZV9_PLAYO</name>
<evidence type="ECO:0000313" key="1">
    <source>
        <dbReference type="EMBL" id="WBY59584.1"/>
    </source>
</evidence>
<reference evidence="1" key="1">
    <citation type="submission" date="2023-01" db="EMBL/GenBank/DDBJ databases">
        <title>Long-Read Genome Assembly and Gene Model Annotations for the Rodent Malaria Parasite Plasmodium yoelii 17XNL.</title>
        <authorList>
            <person name="Mitchell G.J."/>
            <person name="Sebastian A."/>
            <person name="Albert I."/>
            <person name="Lindner S.E."/>
        </authorList>
    </citation>
    <scope>NUCLEOTIDE SEQUENCE</scope>
    <source>
        <strain evidence="1">17XNL clone 1.1</strain>
    </source>
</reference>
<dbReference type="EMBL" id="CP115537">
    <property type="protein sequence ID" value="WBY59584.1"/>
    <property type="molecule type" value="Genomic_DNA"/>
</dbReference>
<sequence length="145" mass="16986">MPILINDSPEEIYEKNKHLLCTNPEETIQAGEVMNEAVKLLKYHAITEDDYEFYERDDNNRTINVMASPYINDHNPSNKKYKNEIVKSANLFKTDIDSEEDIKQGQLKKSFVNITGYLIQKYRCVNITYIESIERHSYSFLNALL</sequence>